<dbReference type="UniPathway" id="UPA00378"/>
<dbReference type="GO" id="GO:0005789">
    <property type="term" value="C:endoplasmic reticulum membrane"/>
    <property type="evidence" value="ECO:0007669"/>
    <property type="project" value="UniProtKB-SubCell"/>
</dbReference>
<name>A0A8B8BG43_CRAVI</name>
<evidence type="ECO:0000313" key="9">
    <source>
        <dbReference type="Proteomes" id="UP000694844"/>
    </source>
</evidence>
<keyword evidence="8" id="KW-0175">Coiled coil</keyword>
<sequence>MIPKLFQWLLGGGLFIAVWLAFVLEKVDIQLTEIQRTIVLISPLLAVGVFGVISALIVLYRVATFNDCKDAAKELQQQIKEAKEDLSRKGLKFEDT</sequence>
<evidence type="ECO:0000256" key="6">
    <source>
        <dbReference type="ARBA" id="ARBA00023136"/>
    </source>
</evidence>
<keyword evidence="3 7" id="KW-0812">Transmembrane</keyword>
<dbReference type="GO" id="GO:0033185">
    <property type="term" value="C:dolichol-phosphate-mannose synthase complex"/>
    <property type="evidence" value="ECO:0007669"/>
    <property type="project" value="TreeGrafter"/>
</dbReference>
<dbReference type="RefSeq" id="XP_022302330.1">
    <property type="nucleotide sequence ID" value="XM_022446622.1"/>
</dbReference>
<feature type="transmembrane region" description="Helical" evidence="7">
    <location>
        <begin position="37"/>
        <end position="60"/>
    </location>
</feature>
<comment type="similarity">
    <text evidence="2 7">Belongs to the DPM3 family.</text>
</comment>
<comment type="subunit">
    <text evidence="7">Component of the dolichol-phosphate mannose (DPM) synthase complex.</text>
</comment>
<dbReference type="PANTHER" id="PTHR16433:SF0">
    <property type="entry name" value="DOLICHOL-PHOSPHATE MANNOSYLTRANSFERASE SUBUNIT 3"/>
    <property type="match status" value="1"/>
</dbReference>
<evidence type="ECO:0000313" key="10">
    <source>
        <dbReference type="RefSeq" id="XP_022302330.1"/>
    </source>
</evidence>
<feature type="coiled-coil region" evidence="8">
    <location>
        <begin position="65"/>
        <end position="92"/>
    </location>
</feature>
<feature type="transmembrane region" description="Helical" evidence="7">
    <location>
        <begin position="6"/>
        <end position="25"/>
    </location>
</feature>
<evidence type="ECO:0000256" key="2">
    <source>
        <dbReference type="ARBA" id="ARBA00010430"/>
    </source>
</evidence>
<reference evidence="10" key="1">
    <citation type="submission" date="2025-08" db="UniProtKB">
        <authorList>
            <consortium name="RefSeq"/>
        </authorList>
    </citation>
    <scope>IDENTIFICATION</scope>
    <source>
        <tissue evidence="10">Whole sample</tissue>
    </source>
</reference>
<gene>
    <name evidence="10" type="primary">LOC111110222</name>
</gene>
<dbReference type="InterPro" id="IPR013174">
    <property type="entry name" value="DPM3"/>
</dbReference>
<proteinExistence type="inferred from homology"/>
<evidence type="ECO:0000256" key="4">
    <source>
        <dbReference type="ARBA" id="ARBA00022824"/>
    </source>
</evidence>
<evidence type="ECO:0000256" key="8">
    <source>
        <dbReference type="SAM" id="Coils"/>
    </source>
</evidence>
<keyword evidence="4 7" id="KW-0256">Endoplasmic reticulum</keyword>
<comment type="function">
    <text evidence="7">Stabilizer subunit of the dolichol-phosphate mannose (DPM) synthase complex; tethers catalytic subunit to the ER.</text>
</comment>
<evidence type="ECO:0000256" key="5">
    <source>
        <dbReference type="ARBA" id="ARBA00022989"/>
    </source>
</evidence>
<dbReference type="GO" id="GO:0006506">
    <property type="term" value="P:GPI anchor biosynthetic process"/>
    <property type="evidence" value="ECO:0007669"/>
    <property type="project" value="TreeGrafter"/>
</dbReference>
<keyword evidence="6 7" id="KW-0472">Membrane</keyword>
<keyword evidence="9" id="KW-1185">Reference proteome</keyword>
<comment type="subcellular location">
    <subcellularLocation>
        <location evidence="1 7">Endoplasmic reticulum membrane</location>
        <topology evidence="1 7">Multi-pass membrane protein</topology>
    </subcellularLocation>
</comment>
<dbReference type="KEGG" id="cvn:111110222"/>
<evidence type="ECO:0000256" key="3">
    <source>
        <dbReference type="ARBA" id="ARBA00022692"/>
    </source>
</evidence>
<dbReference type="PANTHER" id="PTHR16433">
    <property type="entry name" value="DOLICHOL-PHOSPHATE MANNOSYLTRANSFERASE SUBUNIT 3"/>
    <property type="match status" value="1"/>
</dbReference>
<accession>A0A8B8BG43</accession>
<evidence type="ECO:0000256" key="1">
    <source>
        <dbReference type="ARBA" id="ARBA00004477"/>
    </source>
</evidence>
<organism evidence="9 10">
    <name type="scientific">Crassostrea virginica</name>
    <name type="common">Eastern oyster</name>
    <dbReference type="NCBI Taxonomy" id="6565"/>
    <lineage>
        <taxon>Eukaryota</taxon>
        <taxon>Metazoa</taxon>
        <taxon>Spiralia</taxon>
        <taxon>Lophotrochozoa</taxon>
        <taxon>Mollusca</taxon>
        <taxon>Bivalvia</taxon>
        <taxon>Autobranchia</taxon>
        <taxon>Pteriomorphia</taxon>
        <taxon>Ostreida</taxon>
        <taxon>Ostreoidea</taxon>
        <taxon>Ostreidae</taxon>
        <taxon>Crassostrea</taxon>
    </lineage>
</organism>
<dbReference type="AlphaFoldDB" id="A0A8B8BG43"/>
<dbReference type="Pfam" id="PF08285">
    <property type="entry name" value="DPM3"/>
    <property type="match status" value="1"/>
</dbReference>
<dbReference type="GeneID" id="111110222"/>
<evidence type="ECO:0000256" key="7">
    <source>
        <dbReference type="RuleBase" id="RU365085"/>
    </source>
</evidence>
<protein>
    <recommendedName>
        <fullName evidence="7">Dolichol-phosphate mannosyltransferase subunit 3</fullName>
    </recommendedName>
</protein>
<keyword evidence="5 7" id="KW-1133">Transmembrane helix</keyword>
<comment type="pathway">
    <text evidence="7">Protein modification; protein glycosylation.</text>
</comment>
<dbReference type="OrthoDB" id="2014333at2759"/>
<dbReference type="Proteomes" id="UP000694844">
    <property type="component" value="Chromosome 8"/>
</dbReference>